<evidence type="ECO:0000256" key="11">
    <source>
        <dbReference type="ARBA" id="ARBA00053423"/>
    </source>
</evidence>
<dbReference type="PROSITE" id="PS50076">
    <property type="entry name" value="DNAJ_2"/>
    <property type="match status" value="1"/>
</dbReference>
<comment type="cofactor">
    <cofactor evidence="14">
        <name>Zn(2+)</name>
        <dbReference type="ChEBI" id="CHEBI:29105"/>
    </cofactor>
    <text evidence="14">Binds 2 Zn(2+) ions per monomer.</text>
</comment>
<feature type="zinc finger region" description="CR-type" evidence="15">
    <location>
        <begin position="139"/>
        <end position="221"/>
    </location>
</feature>
<dbReference type="GO" id="GO:0005524">
    <property type="term" value="F:ATP binding"/>
    <property type="evidence" value="ECO:0007669"/>
    <property type="project" value="InterPro"/>
</dbReference>
<dbReference type="InterPro" id="IPR001305">
    <property type="entry name" value="HSP_DnaJ_Cys-rich_dom"/>
</dbReference>
<keyword evidence="3 14" id="KW-0963">Cytoplasm</keyword>
<dbReference type="InterPro" id="IPR018253">
    <property type="entry name" value="DnaJ_domain_CS"/>
</dbReference>
<keyword evidence="6 14" id="KW-0677">Repeat</keyword>
<evidence type="ECO:0000256" key="5">
    <source>
        <dbReference type="ARBA" id="ARBA00022723"/>
    </source>
</evidence>
<evidence type="ECO:0000259" key="17">
    <source>
        <dbReference type="PROSITE" id="PS51188"/>
    </source>
</evidence>
<dbReference type="GO" id="GO:0008270">
    <property type="term" value="F:zinc ion binding"/>
    <property type="evidence" value="ECO:0007669"/>
    <property type="project" value="UniProtKB-UniRule"/>
</dbReference>
<sequence length="380" mass="40958">MADKRDYYEVLGIQKGASESEIKSAFRKMAMKYHPDKNPGNKEAEEKFKEINEAYSVLSDPDKKSKYDRFGHAGVDPSAGFGGGGAGFGGFEDIFDMFGGMFGGGFGGGGGGSRRRNGPAKGRDLQQEVVISFQEAAFGTKKQMRLTKYVECDKCHGTGAAEGTSKKTCPTCDGTGEVRTTQRTPFGQFQSVSTCQTCGGTGQVVEKPCPECSGTGKVRKTVTISVDIPAGVDNESVISIRGQGEPGTNGGPNGDLYVVIRVKPHALFKRDGQDLWLEMPISYAQAALGDDIIVPTLSEKVSYSIPAGTQPGTVFRLKGKGIKGLRTSRMGDLYVKVVLEIPTKLNAEQKKKIKELGEMLNNDNHGNKKSFSDKMKELFK</sequence>
<dbReference type="EMBL" id="CP035281">
    <property type="protein sequence ID" value="QAT42666.1"/>
    <property type="molecule type" value="Genomic_DNA"/>
</dbReference>
<evidence type="ECO:0000313" key="18">
    <source>
        <dbReference type="EMBL" id="QAT42666.1"/>
    </source>
</evidence>
<evidence type="ECO:0000256" key="13">
    <source>
        <dbReference type="ARBA" id="ARBA00067609"/>
    </source>
</evidence>
<evidence type="ECO:0000256" key="8">
    <source>
        <dbReference type="ARBA" id="ARBA00022833"/>
    </source>
</evidence>
<dbReference type="RefSeq" id="WP_128745316.1">
    <property type="nucleotide sequence ID" value="NZ_CP035281.1"/>
</dbReference>
<feature type="binding site" evidence="14">
    <location>
        <position position="169"/>
    </location>
    <ligand>
        <name>Zn(2+)</name>
        <dbReference type="ChEBI" id="CHEBI:29105"/>
        <label>2</label>
    </ligand>
</feature>
<dbReference type="CDD" id="cd10747">
    <property type="entry name" value="DnaJ_C"/>
    <property type="match status" value="1"/>
</dbReference>
<dbReference type="Pfam" id="PF00684">
    <property type="entry name" value="DnaJ_CXXCXGXG"/>
    <property type="match status" value="1"/>
</dbReference>
<feature type="repeat" description="CXXCXGXG motif" evidence="14">
    <location>
        <begin position="209"/>
        <end position="216"/>
    </location>
</feature>
<evidence type="ECO:0000256" key="3">
    <source>
        <dbReference type="ARBA" id="ARBA00022490"/>
    </source>
</evidence>
<feature type="binding site" evidence="14">
    <location>
        <position position="152"/>
    </location>
    <ligand>
        <name>Zn(2+)</name>
        <dbReference type="ChEBI" id="CHEBI:29105"/>
        <label>1</label>
    </ligand>
</feature>
<dbReference type="NCBIfam" id="TIGR02349">
    <property type="entry name" value="DnaJ_bact"/>
    <property type="match status" value="1"/>
</dbReference>
<evidence type="ECO:0000256" key="7">
    <source>
        <dbReference type="ARBA" id="ARBA00022771"/>
    </source>
</evidence>
<dbReference type="GO" id="GO:0031072">
    <property type="term" value="F:heat shock protein binding"/>
    <property type="evidence" value="ECO:0007669"/>
    <property type="project" value="InterPro"/>
</dbReference>
<evidence type="ECO:0000256" key="12">
    <source>
        <dbReference type="ARBA" id="ARBA00061004"/>
    </source>
</evidence>
<dbReference type="SMART" id="SM00271">
    <property type="entry name" value="DnaJ"/>
    <property type="match status" value="1"/>
</dbReference>
<dbReference type="GO" id="GO:0051082">
    <property type="term" value="F:unfolded protein binding"/>
    <property type="evidence" value="ECO:0007669"/>
    <property type="project" value="UniProtKB-UniRule"/>
</dbReference>
<dbReference type="PRINTS" id="PR00625">
    <property type="entry name" value="JDOMAIN"/>
</dbReference>
<gene>
    <name evidence="14 18" type="primary">dnaJ</name>
    <name evidence="18" type="ORF">EQM06_05175</name>
</gene>
<comment type="subunit">
    <text evidence="2 14">Homodimer.</text>
</comment>
<evidence type="ECO:0000256" key="4">
    <source>
        <dbReference type="ARBA" id="ARBA00022705"/>
    </source>
</evidence>
<proteinExistence type="inferred from homology"/>
<dbReference type="CDD" id="cd06257">
    <property type="entry name" value="DnaJ"/>
    <property type="match status" value="1"/>
</dbReference>
<keyword evidence="7 14" id="KW-0863">Zinc-finger</keyword>
<dbReference type="InterPro" id="IPR001623">
    <property type="entry name" value="DnaJ_domain"/>
</dbReference>
<dbReference type="HAMAP" id="MF_01152">
    <property type="entry name" value="DnaJ"/>
    <property type="match status" value="1"/>
</dbReference>
<dbReference type="Gene3D" id="2.60.260.20">
    <property type="entry name" value="Urease metallochaperone UreE, N-terminal domain"/>
    <property type="match status" value="2"/>
</dbReference>
<comment type="similarity">
    <text evidence="12 14">Belongs to the DnaJ family.</text>
</comment>
<dbReference type="KEGG" id="amij:EQM06_05175"/>
<dbReference type="NCBIfam" id="NF008035">
    <property type="entry name" value="PRK10767.1"/>
    <property type="match status" value="1"/>
</dbReference>
<comment type="function">
    <text evidence="11 14">Participates actively in the response to hyperosmotic and heat shock by preventing the aggregation of stress-denatured proteins and by disaggregating proteins, also in an autonomous, DnaK-independent fashion. Unfolded proteins bind initially to DnaJ; upon interaction with the DnaJ-bound protein, DnaK hydrolyzes its bound ATP, resulting in the formation of a stable complex. GrpE releases ADP from DnaK; ATP binding to DnaK triggers the release of the substrate protein, thus completing the reaction cycle. Several rounds of ATP-dependent interactions between DnaJ, DnaK and GrpE are required for fully efficient folding. Also involved, together with DnaK and GrpE, in the DNA replication of plasmids through activation of initiation proteins.</text>
</comment>
<dbReference type="FunFam" id="2.10.230.10:FF:000002">
    <property type="entry name" value="Molecular chaperone DnaJ"/>
    <property type="match status" value="1"/>
</dbReference>
<evidence type="ECO:0000313" key="19">
    <source>
        <dbReference type="Proteomes" id="UP000287601"/>
    </source>
</evidence>
<dbReference type="InterPro" id="IPR012724">
    <property type="entry name" value="DnaJ"/>
</dbReference>
<dbReference type="OrthoDB" id="9779889at2"/>
<dbReference type="GO" id="GO:0006260">
    <property type="term" value="P:DNA replication"/>
    <property type="evidence" value="ECO:0007669"/>
    <property type="project" value="UniProtKB-KW"/>
</dbReference>
<dbReference type="GO" id="GO:0005737">
    <property type="term" value="C:cytoplasm"/>
    <property type="evidence" value="ECO:0007669"/>
    <property type="project" value="UniProtKB-SubCell"/>
</dbReference>
<evidence type="ECO:0000259" key="16">
    <source>
        <dbReference type="PROSITE" id="PS50076"/>
    </source>
</evidence>
<keyword evidence="4 14" id="KW-0235">DNA replication</keyword>
<dbReference type="SUPFAM" id="SSF46565">
    <property type="entry name" value="Chaperone J-domain"/>
    <property type="match status" value="1"/>
</dbReference>
<dbReference type="GO" id="GO:0009408">
    <property type="term" value="P:response to heat"/>
    <property type="evidence" value="ECO:0007669"/>
    <property type="project" value="InterPro"/>
</dbReference>
<dbReference type="SUPFAM" id="SSF57938">
    <property type="entry name" value="DnaJ/Hsp40 cysteine-rich domain"/>
    <property type="match status" value="1"/>
</dbReference>
<feature type="domain" description="CR-type" evidence="17">
    <location>
        <begin position="139"/>
        <end position="221"/>
    </location>
</feature>
<dbReference type="InterPro" id="IPR036869">
    <property type="entry name" value="J_dom_sf"/>
</dbReference>
<dbReference type="InterPro" id="IPR008971">
    <property type="entry name" value="HSP40/DnaJ_pept-bd"/>
</dbReference>
<dbReference type="FunFam" id="2.60.260.20:FF:000004">
    <property type="entry name" value="Molecular chaperone DnaJ"/>
    <property type="match status" value="1"/>
</dbReference>
<dbReference type="AlphaFoldDB" id="A0A410PUY5"/>
<dbReference type="FunFam" id="1.10.287.110:FF:000034">
    <property type="entry name" value="Chaperone protein DnaJ"/>
    <property type="match status" value="1"/>
</dbReference>
<dbReference type="Gene3D" id="2.10.230.10">
    <property type="entry name" value="Heat shock protein DnaJ, cysteine-rich domain"/>
    <property type="match status" value="1"/>
</dbReference>
<dbReference type="PANTHER" id="PTHR43096">
    <property type="entry name" value="DNAJ HOMOLOG 1, MITOCHONDRIAL-RELATED"/>
    <property type="match status" value="1"/>
</dbReference>
<evidence type="ECO:0000256" key="14">
    <source>
        <dbReference type="HAMAP-Rule" id="MF_01152"/>
    </source>
</evidence>
<organism evidence="18 19">
    <name type="scientific">Aminipila luticellarii</name>
    <dbReference type="NCBI Taxonomy" id="2507160"/>
    <lineage>
        <taxon>Bacteria</taxon>
        <taxon>Bacillati</taxon>
        <taxon>Bacillota</taxon>
        <taxon>Clostridia</taxon>
        <taxon>Peptostreptococcales</taxon>
        <taxon>Anaerovoracaceae</taxon>
        <taxon>Aminipila</taxon>
    </lineage>
</organism>
<dbReference type="CDD" id="cd10719">
    <property type="entry name" value="DnaJ_zf"/>
    <property type="match status" value="1"/>
</dbReference>
<keyword evidence="5 14" id="KW-0479">Metal-binding</keyword>
<feature type="binding site" evidence="14">
    <location>
        <position position="195"/>
    </location>
    <ligand>
        <name>Zn(2+)</name>
        <dbReference type="ChEBI" id="CHEBI:29105"/>
        <label>2</label>
    </ligand>
</feature>
<name>A0A410PUY5_9FIRM</name>
<evidence type="ECO:0000256" key="2">
    <source>
        <dbReference type="ARBA" id="ARBA00011738"/>
    </source>
</evidence>
<comment type="domain">
    <text evidence="14">The J domain is necessary and sufficient to stimulate DnaK ATPase activity. Zinc center 1 plays an important role in the autonomous, DnaK-independent chaperone activity of DnaJ. Zinc center 2 is essential for interaction with DnaK and for DnaJ activity.</text>
</comment>
<feature type="repeat" description="CXXCXGXG motif" evidence="14">
    <location>
        <begin position="169"/>
        <end position="176"/>
    </location>
</feature>
<dbReference type="PROSITE" id="PS51188">
    <property type="entry name" value="ZF_CR"/>
    <property type="match status" value="1"/>
</dbReference>
<feature type="repeat" description="CXXCXGXG motif" evidence="14">
    <location>
        <begin position="195"/>
        <end position="202"/>
    </location>
</feature>
<feature type="binding site" evidence="14">
    <location>
        <position position="155"/>
    </location>
    <ligand>
        <name>Zn(2+)</name>
        <dbReference type="ChEBI" id="CHEBI:29105"/>
        <label>1</label>
    </ligand>
</feature>
<dbReference type="PROSITE" id="PS00636">
    <property type="entry name" value="DNAJ_1"/>
    <property type="match status" value="1"/>
</dbReference>
<dbReference type="InterPro" id="IPR002939">
    <property type="entry name" value="DnaJ_C"/>
</dbReference>
<evidence type="ECO:0000256" key="15">
    <source>
        <dbReference type="PROSITE-ProRule" id="PRU00546"/>
    </source>
</evidence>
<evidence type="ECO:0000256" key="9">
    <source>
        <dbReference type="ARBA" id="ARBA00023016"/>
    </source>
</evidence>
<dbReference type="PANTHER" id="PTHR43096:SF48">
    <property type="entry name" value="CHAPERONE PROTEIN DNAJ"/>
    <property type="match status" value="1"/>
</dbReference>
<keyword evidence="10 14" id="KW-0143">Chaperone</keyword>
<feature type="binding site" evidence="14">
    <location>
        <position position="172"/>
    </location>
    <ligand>
        <name>Zn(2+)</name>
        <dbReference type="ChEBI" id="CHEBI:29105"/>
        <label>2</label>
    </ligand>
</feature>
<keyword evidence="8 14" id="KW-0862">Zinc</keyword>
<dbReference type="Pfam" id="PF01556">
    <property type="entry name" value="DnaJ_C"/>
    <property type="match status" value="1"/>
</dbReference>
<dbReference type="Pfam" id="PF00226">
    <property type="entry name" value="DnaJ"/>
    <property type="match status" value="1"/>
</dbReference>
<feature type="binding site" evidence="14">
    <location>
        <position position="198"/>
    </location>
    <ligand>
        <name>Zn(2+)</name>
        <dbReference type="ChEBI" id="CHEBI:29105"/>
        <label>2</label>
    </ligand>
</feature>
<keyword evidence="9 14" id="KW-0346">Stress response</keyword>
<reference evidence="18 19" key="1">
    <citation type="submission" date="2019-01" db="EMBL/GenBank/DDBJ databases">
        <title>Draft genomes of a novel of Aminipila strains.</title>
        <authorList>
            <person name="Ma S."/>
        </authorList>
    </citation>
    <scope>NUCLEOTIDE SEQUENCE [LARGE SCALE GENOMIC DNA]</scope>
    <source>
        <strain evidence="19">JN-39</strain>
    </source>
</reference>
<feature type="domain" description="J" evidence="16">
    <location>
        <begin position="6"/>
        <end position="71"/>
    </location>
</feature>
<dbReference type="Proteomes" id="UP000287601">
    <property type="component" value="Chromosome"/>
</dbReference>
<feature type="binding site" evidence="14">
    <location>
        <position position="209"/>
    </location>
    <ligand>
        <name>Zn(2+)</name>
        <dbReference type="ChEBI" id="CHEBI:29105"/>
        <label>1</label>
    </ligand>
</feature>
<dbReference type="Gene3D" id="1.10.287.110">
    <property type="entry name" value="DnaJ domain"/>
    <property type="match status" value="1"/>
</dbReference>
<comment type="subcellular location">
    <subcellularLocation>
        <location evidence="1 14">Cytoplasm</location>
    </subcellularLocation>
</comment>
<dbReference type="SUPFAM" id="SSF49493">
    <property type="entry name" value="HSP40/DnaJ peptide-binding domain"/>
    <property type="match status" value="2"/>
</dbReference>
<evidence type="ECO:0000256" key="10">
    <source>
        <dbReference type="ARBA" id="ARBA00023186"/>
    </source>
</evidence>
<protein>
    <recommendedName>
        <fullName evidence="13 14">Chaperone protein DnaJ</fullName>
    </recommendedName>
</protein>
<dbReference type="GO" id="GO:0042026">
    <property type="term" value="P:protein refolding"/>
    <property type="evidence" value="ECO:0007669"/>
    <property type="project" value="TreeGrafter"/>
</dbReference>
<evidence type="ECO:0000256" key="1">
    <source>
        <dbReference type="ARBA" id="ARBA00004496"/>
    </source>
</evidence>
<evidence type="ECO:0000256" key="6">
    <source>
        <dbReference type="ARBA" id="ARBA00022737"/>
    </source>
</evidence>
<feature type="binding site" evidence="14">
    <location>
        <position position="212"/>
    </location>
    <ligand>
        <name>Zn(2+)</name>
        <dbReference type="ChEBI" id="CHEBI:29105"/>
        <label>1</label>
    </ligand>
</feature>
<accession>A0A410PUY5</accession>
<feature type="repeat" description="CXXCXGXG motif" evidence="14">
    <location>
        <begin position="152"/>
        <end position="159"/>
    </location>
</feature>
<dbReference type="InterPro" id="IPR036410">
    <property type="entry name" value="HSP_DnaJ_Cys-rich_dom_sf"/>
</dbReference>
<keyword evidence="19" id="KW-1185">Reference proteome</keyword>